<evidence type="ECO:0000313" key="5">
    <source>
        <dbReference type="Proteomes" id="UP000239736"/>
    </source>
</evidence>
<dbReference type="AlphaFoldDB" id="A0A2S5JG56"/>
<organism evidence="4 5">
    <name type="scientific">Albidovulum inexpectatum</name>
    <dbReference type="NCBI Taxonomy" id="196587"/>
    <lineage>
        <taxon>Bacteria</taxon>
        <taxon>Pseudomonadati</taxon>
        <taxon>Pseudomonadota</taxon>
        <taxon>Alphaproteobacteria</taxon>
        <taxon>Rhodobacterales</taxon>
        <taxon>Paracoccaceae</taxon>
        <taxon>Albidovulum</taxon>
    </lineage>
</organism>
<dbReference type="InterPro" id="IPR011419">
    <property type="entry name" value="ATP12_ATP_synth-F1-assembly"/>
</dbReference>
<dbReference type="GO" id="GO:0043461">
    <property type="term" value="P:proton-transporting ATP synthase complex assembly"/>
    <property type="evidence" value="ECO:0007669"/>
    <property type="project" value="InterPro"/>
</dbReference>
<dbReference type="RefSeq" id="WP_104070907.1">
    <property type="nucleotide sequence ID" value="NZ_PRDS01000005.1"/>
</dbReference>
<dbReference type="PANTHER" id="PTHR21013:SF10">
    <property type="entry name" value="ATP SYNTHASE MITOCHONDRIAL F1 COMPLEX ASSEMBLY FACTOR 2"/>
    <property type="match status" value="1"/>
</dbReference>
<evidence type="ECO:0000256" key="2">
    <source>
        <dbReference type="ARBA" id="ARBA00022946"/>
    </source>
</evidence>
<proteinExistence type="inferred from homology"/>
<dbReference type="InterPro" id="IPR023335">
    <property type="entry name" value="ATP12_ortho_dom_sf"/>
</dbReference>
<dbReference type="InterPro" id="IPR042272">
    <property type="entry name" value="ATP12_ATP_synth-F1-assembly_N"/>
</dbReference>
<evidence type="ECO:0000256" key="3">
    <source>
        <dbReference type="ARBA" id="ARBA00023186"/>
    </source>
</evidence>
<comment type="similarity">
    <text evidence="1">Belongs to the ATP12 family.</text>
</comment>
<dbReference type="Pfam" id="PF07542">
    <property type="entry name" value="ATP12"/>
    <property type="match status" value="1"/>
</dbReference>
<protein>
    <submittedName>
        <fullName evidence="4">Chaperone required for assembly of F1-ATPase</fullName>
    </submittedName>
</protein>
<dbReference type="Gene3D" id="3.30.2180.10">
    <property type="entry name" value="ATP12-like"/>
    <property type="match status" value="1"/>
</dbReference>
<dbReference type="OrthoDB" id="9797825at2"/>
<sequence>MSVWRPKRFWKSVSVQPAEEGFGVALDGRPVRTPAKAALVLPTRALAEAVAEEWQRVEDEIRPETMPVTRRANAAIDKVAPQFDEVAEMIAAYGGSDLLCYRAEGPRELTDAQARGWDPLLDWAEATFGARLAVTQGVVPVAQAETALERLRAEVRACSAFQLTALHDLVALTGSLVLGLAATRPEFDPEELWALSRIDEEWQIAQWGEDEEAAQAAALRKADFLSARKFWGMCGQ</sequence>
<name>A0A2S5JG56_9RHOB</name>
<evidence type="ECO:0000256" key="1">
    <source>
        <dbReference type="ARBA" id="ARBA00008231"/>
    </source>
</evidence>
<dbReference type="Proteomes" id="UP000239736">
    <property type="component" value="Unassembled WGS sequence"/>
</dbReference>
<dbReference type="PANTHER" id="PTHR21013">
    <property type="entry name" value="ATP SYNTHASE MITOCHONDRIAL F1 COMPLEX ASSEMBLY FACTOR 2/ATP12 PROTEIN, MITOCHONDRIAL PRECURSOR"/>
    <property type="match status" value="1"/>
</dbReference>
<gene>
    <name evidence="4" type="ORF">LV82_01757</name>
</gene>
<dbReference type="EMBL" id="PRDS01000005">
    <property type="protein sequence ID" value="PPB80410.1"/>
    <property type="molecule type" value="Genomic_DNA"/>
</dbReference>
<dbReference type="Gene3D" id="1.10.3580.10">
    <property type="entry name" value="ATP12 ATPase"/>
    <property type="match status" value="1"/>
</dbReference>
<dbReference type="SUPFAM" id="SSF160909">
    <property type="entry name" value="ATP12-like"/>
    <property type="match status" value="1"/>
</dbReference>
<reference evidence="4 5" key="1">
    <citation type="submission" date="2018-01" db="EMBL/GenBank/DDBJ databases">
        <title>Genomic Encyclopedia of Archaeal and Bacterial Type Strains, Phase II (KMG-II): from individual species to whole genera.</title>
        <authorList>
            <person name="Goeker M."/>
        </authorList>
    </citation>
    <scope>NUCLEOTIDE SEQUENCE [LARGE SCALE GENOMIC DNA]</scope>
    <source>
        <strain evidence="4 5">DSM 12048</strain>
    </source>
</reference>
<accession>A0A2S5JG56</accession>
<evidence type="ECO:0000313" key="4">
    <source>
        <dbReference type="EMBL" id="PPB80410.1"/>
    </source>
</evidence>
<keyword evidence="3" id="KW-0143">Chaperone</keyword>
<comment type="caution">
    <text evidence="4">The sequence shown here is derived from an EMBL/GenBank/DDBJ whole genome shotgun (WGS) entry which is preliminary data.</text>
</comment>
<keyword evidence="2" id="KW-0809">Transit peptide</keyword>
<keyword evidence="5" id="KW-1185">Reference proteome</keyword>